<evidence type="ECO:0000256" key="3">
    <source>
        <dbReference type="ARBA" id="ARBA00022832"/>
    </source>
</evidence>
<organism evidence="6">
    <name type="scientific">marine metagenome</name>
    <dbReference type="NCBI Taxonomy" id="408172"/>
    <lineage>
        <taxon>unclassified sequences</taxon>
        <taxon>metagenomes</taxon>
        <taxon>ecological metagenomes</taxon>
    </lineage>
</organism>
<evidence type="ECO:0000256" key="5">
    <source>
        <dbReference type="SAM" id="MobiDB-lite"/>
    </source>
</evidence>
<keyword evidence="4" id="KW-0443">Lipid metabolism</keyword>
<feature type="compositionally biased region" description="Basic and acidic residues" evidence="5">
    <location>
        <begin position="58"/>
        <end position="70"/>
    </location>
</feature>
<dbReference type="EMBL" id="UINC01014390">
    <property type="protein sequence ID" value="SVA61405.1"/>
    <property type="molecule type" value="Genomic_DNA"/>
</dbReference>
<reference evidence="6" key="1">
    <citation type="submission" date="2018-05" db="EMBL/GenBank/DDBJ databases">
        <authorList>
            <person name="Lanie J.A."/>
            <person name="Ng W.-L."/>
            <person name="Kazmierczak K.M."/>
            <person name="Andrzejewski T.M."/>
            <person name="Davidsen T.M."/>
            <person name="Wayne K.J."/>
            <person name="Tettelin H."/>
            <person name="Glass J.I."/>
            <person name="Rusch D."/>
            <person name="Podicherti R."/>
            <person name="Tsui H.-C.T."/>
            <person name="Winkler M.E."/>
        </authorList>
    </citation>
    <scope>NUCLEOTIDE SEQUENCE</scope>
</reference>
<dbReference type="GO" id="GO:0006631">
    <property type="term" value="P:fatty acid metabolic process"/>
    <property type="evidence" value="ECO:0007669"/>
    <property type="project" value="UniProtKB-KW"/>
</dbReference>
<dbReference type="InterPro" id="IPR052365">
    <property type="entry name" value="THEM4/THEM5_acyl-CoA_thioest"/>
</dbReference>
<dbReference type="GO" id="GO:0016787">
    <property type="term" value="F:hydrolase activity"/>
    <property type="evidence" value="ECO:0007669"/>
    <property type="project" value="UniProtKB-KW"/>
</dbReference>
<accession>A0A381X9G0</accession>
<name>A0A381X9G0_9ZZZZ</name>
<feature type="region of interest" description="Disordered" evidence="5">
    <location>
        <begin position="51"/>
        <end position="72"/>
    </location>
</feature>
<keyword evidence="1" id="KW-0963">Cytoplasm</keyword>
<gene>
    <name evidence="6" type="ORF">METZ01_LOCUS114259</name>
</gene>
<dbReference type="CDD" id="cd03443">
    <property type="entry name" value="PaaI_thioesterase"/>
    <property type="match status" value="1"/>
</dbReference>
<protein>
    <recommendedName>
        <fullName evidence="7">Thioesterase domain-containing protein</fullName>
    </recommendedName>
</protein>
<feature type="non-terminal residue" evidence="6">
    <location>
        <position position="1"/>
    </location>
</feature>
<proteinExistence type="predicted"/>
<sequence length="205" mass="22787">VSTELMYLNEETRRLMKAVRLIDTSDEVISELSEKISDIASKAEKYTYKGQTAQGSLKNDKNPIERREQNPSEFFPYSPAIGPFNPIAPPLKVEVKNGDKYKEIRAFGKLDGVYIGPPDLVQGGVIALLFDDILGSVLVVNNCGAMTGTLEVRYEKPTPIAKELLWTGKVEKIEGRKIHVSAELWEGETRTATAKGVFVKVKMLN</sequence>
<evidence type="ECO:0000256" key="2">
    <source>
        <dbReference type="ARBA" id="ARBA00022801"/>
    </source>
</evidence>
<dbReference type="PANTHER" id="PTHR12418">
    <property type="entry name" value="ACYL-COENZYME A THIOESTERASE THEM4"/>
    <property type="match status" value="1"/>
</dbReference>
<dbReference type="SUPFAM" id="SSF54637">
    <property type="entry name" value="Thioesterase/thiol ester dehydrase-isomerase"/>
    <property type="match status" value="1"/>
</dbReference>
<dbReference type="AlphaFoldDB" id="A0A381X9G0"/>
<evidence type="ECO:0008006" key="7">
    <source>
        <dbReference type="Google" id="ProtNLM"/>
    </source>
</evidence>
<dbReference type="InterPro" id="IPR029069">
    <property type="entry name" value="HotDog_dom_sf"/>
</dbReference>
<dbReference type="PANTHER" id="PTHR12418:SF19">
    <property type="entry name" value="ACYL-COENZYME A THIOESTERASE THEM4"/>
    <property type="match status" value="1"/>
</dbReference>
<dbReference type="Gene3D" id="3.10.129.10">
    <property type="entry name" value="Hotdog Thioesterase"/>
    <property type="match status" value="1"/>
</dbReference>
<keyword evidence="3" id="KW-0276">Fatty acid metabolism</keyword>
<evidence type="ECO:0000313" key="6">
    <source>
        <dbReference type="EMBL" id="SVA61405.1"/>
    </source>
</evidence>
<evidence type="ECO:0000256" key="4">
    <source>
        <dbReference type="ARBA" id="ARBA00023098"/>
    </source>
</evidence>
<keyword evidence="2" id="KW-0378">Hydrolase</keyword>
<evidence type="ECO:0000256" key="1">
    <source>
        <dbReference type="ARBA" id="ARBA00022490"/>
    </source>
</evidence>